<gene>
    <name evidence="10" type="ORF">BG258_04965</name>
</gene>
<evidence type="ECO:0000256" key="2">
    <source>
        <dbReference type="ARBA" id="ARBA00011903"/>
    </source>
</evidence>
<evidence type="ECO:0000256" key="6">
    <source>
        <dbReference type="ARBA" id="ARBA00022840"/>
    </source>
</evidence>
<organism evidence="10 11">
    <name type="scientific">Lysinibacillus fusiformis</name>
    <dbReference type="NCBI Taxonomy" id="28031"/>
    <lineage>
        <taxon>Bacteria</taxon>
        <taxon>Bacillati</taxon>
        <taxon>Bacillota</taxon>
        <taxon>Bacilli</taxon>
        <taxon>Bacillales</taxon>
        <taxon>Bacillaceae</taxon>
        <taxon>Lysinibacillus</taxon>
    </lineage>
</organism>
<evidence type="ECO:0000313" key="11">
    <source>
        <dbReference type="Proteomes" id="UP000094784"/>
    </source>
</evidence>
<comment type="similarity">
    <text evidence="1">Belongs to the CpsD/CapB family.</text>
</comment>
<keyword evidence="6" id="KW-0067">ATP-binding</keyword>
<dbReference type="InterPro" id="IPR027417">
    <property type="entry name" value="P-loop_NTPase"/>
</dbReference>
<keyword evidence="3" id="KW-0808">Transferase</keyword>
<dbReference type="OrthoDB" id="9794577at2"/>
<dbReference type="GO" id="GO:0042802">
    <property type="term" value="F:identical protein binding"/>
    <property type="evidence" value="ECO:0007669"/>
    <property type="project" value="UniProtKB-ARBA"/>
</dbReference>
<evidence type="ECO:0000259" key="9">
    <source>
        <dbReference type="Pfam" id="PF13614"/>
    </source>
</evidence>
<dbReference type="InterPro" id="IPR025669">
    <property type="entry name" value="AAA_dom"/>
</dbReference>
<dbReference type="RefSeq" id="WP_069480401.1">
    <property type="nucleotide sequence ID" value="NZ_JBGOGZ010000001.1"/>
</dbReference>
<dbReference type="NCBIfam" id="TIGR01007">
    <property type="entry name" value="eps_fam"/>
    <property type="match status" value="1"/>
</dbReference>
<dbReference type="Proteomes" id="UP000094784">
    <property type="component" value="Unassembled WGS sequence"/>
</dbReference>
<dbReference type="SUPFAM" id="SSF52540">
    <property type="entry name" value="P-loop containing nucleoside triphosphate hydrolases"/>
    <property type="match status" value="1"/>
</dbReference>
<dbReference type="FunFam" id="3.40.50.300:FF:000527">
    <property type="entry name" value="Tyrosine-protein kinase etk"/>
    <property type="match status" value="1"/>
</dbReference>
<dbReference type="GO" id="GO:0005524">
    <property type="term" value="F:ATP binding"/>
    <property type="evidence" value="ECO:0007669"/>
    <property type="project" value="UniProtKB-KW"/>
</dbReference>
<dbReference type="CDD" id="cd05387">
    <property type="entry name" value="BY-kinase"/>
    <property type="match status" value="1"/>
</dbReference>
<dbReference type="InterPro" id="IPR005702">
    <property type="entry name" value="Wzc-like_C"/>
</dbReference>
<keyword evidence="4" id="KW-0547">Nucleotide-binding</keyword>
<dbReference type="PANTHER" id="PTHR32309">
    <property type="entry name" value="TYROSINE-PROTEIN KINASE"/>
    <property type="match status" value="1"/>
</dbReference>
<dbReference type="EC" id="2.7.10.2" evidence="2"/>
<protein>
    <recommendedName>
        <fullName evidence="2">non-specific protein-tyrosine kinase</fullName>
        <ecNumber evidence="2">2.7.10.2</ecNumber>
    </recommendedName>
</protein>
<comment type="caution">
    <text evidence="10">The sequence shown here is derived from an EMBL/GenBank/DDBJ whole genome shotgun (WGS) entry which is preliminary data.</text>
</comment>
<dbReference type="AlphaFoldDB" id="A0A1E4R4B2"/>
<evidence type="ECO:0000256" key="8">
    <source>
        <dbReference type="ARBA" id="ARBA00051245"/>
    </source>
</evidence>
<evidence type="ECO:0000256" key="3">
    <source>
        <dbReference type="ARBA" id="ARBA00022679"/>
    </source>
</evidence>
<evidence type="ECO:0000313" key="10">
    <source>
        <dbReference type="EMBL" id="ODV55290.1"/>
    </source>
</evidence>
<evidence type="ECO:0000256" key="7">
    <source>
        <dbReference type="ARBA" id="ARBA00023137"/>
    </source>
</evidence>
<feature type="domain" description="AAA" evidence="9">
    <location>
        <begin position="47"/>
        <end position="176"/>
    </location>
</feature>
<keyword evidence="7" id="KW-0829">Tyrosine-protein kinase</keyword>
<dbReference type="InterPro" id="IPR050445">
    <property type="entry name" value="Bact_polysacc_biosynth/exp"/>
</dbReference>
<dbReference type="Pfam" id="PF13614">
    <property type="entry name" value="AAA_31"/>
    <property type="match status" value="1"/>
</dbReference>
<evidence type="ECO:0000256" key="4">
    <source>
        <dbReference type="ARBA" id="ARBA00022741"/>
    </source>
</evidence>
<proteinExistence type="inferred from homology"/>
<dbReference type="PANTHER" id="PTHR32309:SF13">
    <property type="entry name" value="FERRIC ENTEROBACTIN TRANSPORT PROTEIN FEPE"/>
    <property type="match status" value="1"/>
</dbReference>
<sequence length="232" mass="25629">MLFKRKTKRIPMARKLITVSDMMSIPSEQYRTIRANIKFSQPNQDVKTILVTSSIAGEGKSTNAANIGVVFSQEGKRVLIIDADMRKPTLHHTFYLDNIFGLSSVLSRQATLQEVIQETFVEGVDIISSGAIPPNPTELLASETMTFLLHEVKERYDIVMIDAPPLLFLSDAQILSNKCDGTLLVVNTGAVGKAAVVKSKSILTISKANILGVILNNYKMKGSTYEQYYGKE</sequence>
<evidence type="ECO:0000256" key="5">
    <source>
        <dbReference type="ARBA" id="ARBA00022777"/>
    </source>
</evidence>
<reference evidence="10 11" key="1">
    <citation type="submission" date="2016-09" db="EMBL/GenBank/DDBJ databases">
        <title>Draft genome sequence of the soil isolate, Lysinibacillus fusiformis M5, a potential hypoxanthine producer.</title>
        <authorList>
            <person name="Gallegos-Monterrosa R."/>
            <person name="Maroti G."/>
            <person name="Balint B."/>
            <person name="Kovacs A.T."/>
        </authorList>
    </citation>
    <scope>NUCLEOTIDE SEQUENCE [LARGE SCALE GENOMIC DNA]</scope>
    <source>
        <strain evidence="10 11">M5</strain>
    </source>
</reference>
<dbReference type="EMBL" id="MECQ01000001">
    <property type="protein sequence ID" value="ODV55290.1"/>
    <property type="molecule type" value="Genomic_DNA"/>
</dbReference>
<name>A0A1E4R4B2_9BACI</name>
<evidence type="ECO:0000256" key="1">
    <source>
        <dbReference type="ARBA" id="ARBA00007316"/>
    </source>
</evidence>
<keyword evidence="5" id="KW-0418">Kinase</keyword>
<dbReference type="GO" id="GO:0004715">
    <property type="term" value="F:non-membrane spanning protein tyrosine kinase activity"/>
    <property type="evidence" value="ECO:0007669"/>
    <property type="project" value="UniProtKB-EC"/>
</dbReference>
<dbReference type="GO" id="GO:0005886">
    <property type="term" value="C:plasma membrane"/>
    <property type="evidence" value="ECO:0007669"/>
    <property type="project" value="UniProtKB-ARBA"/>
</dbReference>
<dbReference type="Gene3D" id="3.40.50.300">
    <property type="entry name" value="P-loop containing nucleotide triphosphate hydrolases"/>
    <property type="match status" value="1"/>
</dbReference>
<accession>A0A1E4R4B2</accession>
<comment type="catalytic activity">
    <reaction evidence="8">
        <text>L-tyrosyl-[protein] + ATP = O-phospho-L-tyrosyl-[protein] + ADP + H(+)</text>
        <dbReference type="Rhea" id="RHEA:10596"/>
        <dbReference type="Rhea" id="RHEA-COMP:10136"/>
        <dbReference type="Rhea" id="RHEA-COMP:20101"/>
        <dbReference type="ChEBI" id="CHEBI:15378"/>
        <dbReference type="ChEBI" id="CHEBI:30616"/>
        <dbReference type="ChEBI" id="CHEBI:46858"/>
        <dbReference type="ChEBI" id="CHEBI:61978"/>
        <dbReference type="ChEBI" id="CHEBI:456216"/>
        <dbReference type="EC" id="2.7.10.2"/>
    </reaction>
</comment>